<protein>
    <recommendedName>
        <fullName evidence="1">TIR domain-containing protein</fullName>
    </recommendedName>
</protein>
<dbReference type="Pfam" id="PF13676">
    <property type="entry name" value="TIR_2"/>
    <property type="match status" value="2"/>
</dbReference>
<organism evidence="2 3">
    <name type="scientific">Tegillarca granosa</name>
    <name type="common">Malaysian cockle</name>
    <name type="synonym">Anadara granosa</name>
    <dbReference type="NCBI Taxonomy" id="220873"/>
    <lineage>
        <taxon>Eukaryota</taxon>
        <taxon>Metazoa</taxon>
        <taxon>Spiralia</taxon>
        <taxon>Lophotrochozoa</taxon>
        <taxon>Mollusca</taxon>
        <taxon>Bivalvia</taxon>
        <taxon>Autobranchia</taxon>
        <taxon>Pteriomorphia</taxon>
        <taxon>Arcoida</taxon>
        <taxon>Arcoidea</taxon>
        <taxon>Arcidae</taxon>
        <taxon>Tegillarca</taxon>
    </lineage>
</organism>
<proteinExistence type="predicted"/>
<reference evidence="2 3" key="1">
    <citation type="submission" date="2022-12" db="EMBL/GenBank/DDBJ databases">
        <title>Chromosome-level genome of Tegillarca granosa.</title>
        <authorList>
            <person name="Kim J."/>
        </authorList>
    </citation>
    <scope>NUCLEOTIDE SEQUENCE [LARGE SCALE GENOMIC DNA]</scope>
    <source>
        <strain evidence="2">Teg-2019</strain>
        <tissue evidence="2">Adductor muscle</tissue>
    </source>
</reference>
<keyword evidence="3" id="KW-1185">Reference proteome</keyword>
<dbReference type="Gene3D" id="1.25.10.10">
    <property type="entry name" value="Leucine-rich Repeat Variant"/>
    <property type="match status" value="2"/>
</dbReference>
<dbReference type="PANTHER" id="PTHR46270:SF2">
    <property type="entry name" value="TIR DOMAIN-CONTAINING PROTEIN"/>
    <property type="match status" value="1"/>
</dbReference>
<dbReference type="InterPro" id="IPR000157">
    <property type="entry name" value="TIR_dom"/>
</dbReference>
<feature type="domain" description="TIR" evidence="1">
    <location>
        <begin position="165"/>
        <end position="279"/>
    </location>
</feature>
<dbReference type="Gene3D" id="3.40.50.10140">
    <property type="entry name" value="Toll/interleukin-1 receptor homology (TIR) domain"/>
    <property type="match status" value="1"/>
</dbReference>
<dbReference type="PANTHER" id="PTHR46270">
    <property type="entry name" value="ARMADILLO-TYPE FOLD-RELATED"/>
    <property type="match status" value="1"/>
</dbReference>
<name>A0ABQ9G102_TEGGR</name>
<evidence type="ECO:0000259" key="1">
    <source>
        <dbReference type="Pfam" id="PF13676"/>
    </source>
</evidence>
<gene>
    <name evidence="2" type="ORF">KUTeg_000114</name>
</gene>
<dbReference type="EMBL" id="JARBDR010000018">
    <property type="protein sequence ID" value="KAJ8321643.1"/>
    <property type="molecule type" value="Genomic_DNA"/>
</dbReference>
<feature type="domain" description="TIR" evidence="1">
    <location>
        <begin position="655"/>
        <end position="750"/>
    </location>
</feature>
<dbReference type="SUPFAM" id="SSF48371">
    <property type="entry name" value="ARM repeat"/>
    <property type="match status" value="2"/>
</dbReference>
<comment type="caution">
    <text evidence="2">The sequence shown here is derived from an EMBL/GenBank/DDBJ whole genome shotgun (WGS) entry which is preliminary data.</text>
</comment>
<evidence type="ECO:0000313" key="3">
    <source>
        <dbReference type="Proteomes" id="UP001217089"/>
    </source>
</evidence>
<dbReference type="InterPro" id="IPR035897">
    <property type="entry name" value="Toll_tir_struct_dom_sf"/>
</dbReference>
<dbReference type="InterPro" id="IPR011989">
    <property type="entry name" value="ARM-like"/>
</dbReference>
<dbReference type="SUPFAM" id="SSF52200">
    <property type="entry name" value="Toll/Interleukin receptor TIR domain"/>
    <property type="match status" value="2"/>
</dbReference>
<dbReference type="InterPro" id="IPR016024">
    <property type="entry name" value="ARM-type_fold"/>
</dbReference>
<sequence length="896" mass="102893">MSIIHNVSMYQNNVAKVRGHGFVKVLTPYLESPSNNARLIAIAAMADIVNEEESELLQKGQNVLEFLKKVLRTAMKEENRMHPWLGWPVWELIRKAIGTLRTLSFDEEIQAQMISDTNSGIIEIFIEERDSTDDKISKSSKVKQFAAHQAKEQERAEAHKSKGHVMISYQWSNQHILLKVCQYLRNNNFKVWMDVDDMAGSTLEAMARAVEEAEVVLVCYSRKYKDSDNCRAEAEYAFEKRKPIVPLRMENGYKADGWLGIIIGAKKFYDFSGKYTFDSRTEDLVKELRGKFSFDQEQIVPPHALEVYSQACTVIKSTNRLHTGYRIKMESTLSISTPKEASVQHVNTPKLPSVCLKTPEKETEKDNTQTHEKNMKVLKRTIEQLKTYKRKTNNKYTKKYCEVLKTITEIYHKTDLQLYAEWFQISRELASSGAIIILCDLVVDIYAAGLKNEDNFVVLGSALSILTNSSDVDQESTPIICDHPKFLKIECSLIDSFLTVIHNVAMYKNNVSKVRSHGFVKVLTPYLESPIRNARLLALAALADIVDEEESEILQKGQNIFEFLKTILSMAMRETTRTDPLLSWEVWELIRIMRTIARNDTNKKALMNFGFLPLLAEVGKSEDLREKREAIRTLRILSFEKEIQAQMISDTSSGVCQYLRGNNFKVWMDVDDLVGSTLEAMARAVEQAEVVLVCYSRKYKDSENCRAEAEYAFEKRKQIVPLRMEQAYKADGWLGIIIGAKKYYDFSGKYHFNSIIEDLVKELRGRFRLDQEHAIPQGSLEVYSQPDRFSSAAVSTDVKLWSSAQVCQWLDKHKLDSRFTLTVIFFGCTPFKHKKQKSELEQVNKHILPVVNNFDILKCSCLFSDIHIVNLIHFLKNVNTNVEDNIGHIAIDNHYK</sequence>
<evidence type="ECO:0000313" key="2">
    <source>
        <dbReference type="EMBL" id="KAJ8321643.1"/>
    </source>
</evidence>
<accession>A0ABQ9G102</accession>
<dbReference type="Proteomes" id="UP001217089">
    <property type="component" value="Unassembled WGS sequence"/>
</dbReference>